<proteinExistence type="predicted"/>
<dbReference type="STRING" id="388408.LAX5112_03689"/>
<evidence type="ECO:0000313" key="1">
    <source>
        <dbReference type="EMBL" id="CTQ73907.1"/>
    </source>
</evidence>
<dbReference type="EMBL" id="CXWD01000016">
    <property type="protein sequence ID" value="CTQ73907.1"/>
    <property type="molecule type" value="Genomic_DNA"/>
</dbReference>
<accession>A0A0M7AGZ3</accession>
<keyword evidence="2" id="KW-1185">Reference proteome</keyword>
<name>A0A0M7AGZ3_9HYPH</name>
<sequence>MVRSDRDAAFRWPVILPGDMEEDGTALALDRRIHVAIQDDDDVVQPVITPHFLVTGLKRQIHQTIVAGMARIIAPAEFRLQNFKWKNRLRRSAFVSAIVYMQELECSCWGRSVPFPLACDDAGTAQRTRNRDRSAS</sequence>
<reference evidence="2" key="1">
    <citation type="submission" date="2015-07" db="EMBL/GenBank/DDBJ databases">
        <authorList>
            <person name="Rodrigo-Torres Lidia"/>
            <person name="Arahal R.David."/>
        </authorList>
    </citation>
    <scope>NUCLEOTIDE SEQUENCE [LARGE SCALE GENOMIC DNA]</scope>
    <source>
        <strain evidence="2">CECT 5112</strain>
    </source>
</reference>
<organism evidence="1 2">
    <name type="scientific">Roseibium alexandrii</name>
    <dbReference type="NCBI Taxonomy" id="388408"/>
    <lineage>
        <taxon>Bacteria</taxon>
        <taxon>Pseudomonadati</taxon>
        <taxon>Pseudomonadota</taxon>
        <taxon>Alphaproteobacteria</taxon>
        <taxon>Hyphomicrobiales</taxon>
        <taxon>Stappiaceae</taxon>
        <taxon>Roseibium</taxon>
    </lineage>
</organism>
<evidence type="ECO:0000313" key="2">
    <source>
        <dbReference type="Proteomes" id="UP000053235"/>
    </source>
</evidence>
<dbReference type="AlphaFoldDB" id="A0A0M7AGZ3"/>
<dbReference type="Proteomes" id="UP000053235">
    <property type="component" value="Unassembled WGS sequence"/>
</dbReference>
<gene>
    <name evidence="1" type="ORF">LAX5112_03689</name>
</gene>
<protein>
    <submittedName>
        <fullName evidence="1">Uncharacterized protein</fullName>
    </submittedName>
</protein>